<evidence type="ECO:0000313" key="1">
    <source>
        <dbReference type="EMBL" id="KAE9315687.1"/>
    </source>
</evidence>
<name>A0A6G0R350_9STRA</name>
<protein>
    <submittedName>
        <fullName evidence="1">Uncharacterized protein</fullName>
    </submittedName>
</protein>
<evidence type="ECO:0000313" key="2">
    <source>
        <dbReference type="Proteomes" id="UP000486351"/>
    </source>
</evidence>
<comment type="caution">
    <text evidence="1">The sequence shown here is derived from an EMBL/GenBank/DDBJ whole genome shotgun (WGS) entry which is preliminary data.</text>
</comment>
<gene>
    <name evidence="1" type="ORF">PF008_g19188</name>
</gene>
<accession>A0A6G0R350</accession>
<dbReference type="AlphaFoldDB" id="A0A6G0R350"/>
<reference evidence="1 2" key="1">
    <citation type="submission" date="2018-09" db="EMBL/GenBank/DDBJ databases">
        <title>Genomic investigation of the strawberry pathogen Phytophthora fragariae indicates pathogenicity is determined by transcriptional variation in three key races.</title>
        <authorList>
            <person name="Adams T.M."/>
            <person name="Armitage A.D."/>
            <person name="Sobczyk M.K."/>
            <person name="Bates H.J."/>
            <person name="Dunwell J.M."/>
            <person name="Nellist C.F."/>
            <person name="Harrison R.J."/>
        </authorList>
    </citation>
    <scope>NUCLEOTIDE SEQUENCE [LARGE SCALE GENOMIC DNA]</scope>
    <source>
        <strain evidence="1 2">NOV-77</strain>
    </source>
</reference>
<dbReference type="Gene3D" id="3.40.50.300">
    <property type="entry name" value="P-loop containing nucleotide triphosphate hydrolases"/>
    <property type="match status" value="1"/>
</dbReference>
<dbReference type="Proteomes" id="UP000486351">
    <property type="component" value="Unassembled WGS sequence"/>
</dbReference>
<organism evidence="1 2">
    <name type="scientific">Phytophthora fragariae</name>
    <dbReference type="NCBI Taxonomy" id="53985"/>
    <lineage>
        <taxon>Eukaryota</taxon>
        <taxon>Sar</taxon>
        <taxon>Stramenopiles</taxon>
        <taxon>Oomycota</taxon>
        <taxon>Peronosporomycetes</taxon>
        <taxon>Peronosporales</taxon>
        <taxon>Peronosporaceae</taxon>
        <taxon>Phytophthora</taxon>
    </lineage>
</organism>
<dbReference type="EMBL" id="QXFY01001522">
    <property type="protein sequence ID" value="KAE9315687.1"/>
    <property type="molecule type" value="Genomic_DNA"/>
</dbReference>
<sequence length="71" mass="7669">MASLRAKGPKNPVYQTVRVLNPKCISMGELYGEFNEATQEWHNGSAGSAHLVIVLINSQDLGGMSVPGRLE</sequence>
<proteinExistence type="predicted"/>
<dbReference type="InterPro" id="IPR027417">
    <property type="entry name" value="P-loop_NTPase"/>
</dbReference>